<dbReference type="PRINTS" id="PR00099">
    <property type="entry name" value="CPSGATASE"/>
</dbReference>
<dbReference type="GO" id="GO:0004049">
    <property type="term" value="F:anthranilate synthase activity"/>
    <property type="evidence" value="ECO:0007669"/>
    <property type="project" value="TreeGrafter"/>
</dbReference>
<dbReference type="CDD" id="cd01743">
    <property type="entry name" value="GATase1_Anthranilate_Synthase"/>
    <property type="match status" value="1"/>
</dbReference>
<dbReference type="NCBIfam" id="TIGR00566">
    <property type="entry name" value="trpG_papA"/>
    <property type="match status" value="1"/>
</dbReference>
<accession>A0A2S8FSX0</accession>
<dbReference type="InterPro" id="IPR017926">
    <property type="entry name" value="GATASE"/>
</dbReference>
<reference evidence="3 4" key="1">
    <citation type="submission" date="2018-02" db="EMBL/GenBank/DDBJ databases">
        <title>Comparative genomes isolates from brazilian mangrove.</title>
        <authorList>
            <person name="Araujo J.E."/>
            <person name="Taketani R.G."/>
            <person name="Silva M.C.P."/>
            <person name="Loureco M.V."/>
            <person name="Andreote F.D."/>
        </authorList>
    </citation>
    <scope>NUCLEOTIDE SEQUENCE [LARGE SCALE GENOMIC DNA]</scope>
    <source>
        <strain evidence="3 4">HEX-2 MGV</strain>
    </source>
</reference>
<name>A0A2S8FSX0_9BACT</name>
<dbReference type="GO" id="GO:0000162">
    <property type="term" value="P:L-tryptophan biosynthetic process"/>
    <property type="evidence" value="ECO:0007669"/>
    <property type="project" value="TreeGrafter"/>
</dbReference>
<sequence>MILVIDNYDSFVHNLARYFRQLGQETVVRRNDAISVEEIKQIRPVAIVLSPGPCTPTESGICMDVVRQLQSEIPILGVCLGHQAIVEALGGRVVRSNRPMHGQASQITHDGTGVFRELPSPMQVGRYHSLIAEKESLPACLRIDAQTEDGTIMAVSHPSLPVVGVQFHPESVLTEHGYALLANFLQMAGLASPPKVNVAMPKIAIPGGAAFAEGDVYWSQEL</sequence>
<dbReference type="PRINTS" id="PR00097">
    <property type="entry name" value="ANTSNTHASEII"/>
</dbReference>
<dbReference type="Pfam" id="PF00117">
    <property type="entry name" value="GATase"/>
    <property type="match status" value="1"/>
</dbReference>
<proteinExistence type="predicted"/>
<comment type="caution">
    <text evidence="3">The sequence shown here is derived from an EMBL/GenBank/DDBJ whole genome shotgun (WGS) entry which is preliminary data.</text>
</comment>
<dbReference type="Proteomes" id="UP000240009">
    <property type="component" value="Unassembled WGS sequence"/>
</dbReference>
<gene>
    <name evidence="3" type="ORF">C5Y96_09595</name>
</gene>
<dbReference type="Gene3D" id="3.40.50.880">
    <property type="match status" value="1"/>
</dbReference>
<protein>
    <submittedName>
        <fullName evidence="3">Aminodeoxychorismate/anthranilate synthase component II</fullName>
    </submittedName>
</protein>
<dbReference type="PRINTS" id="PR00096">
    <property type="entry name" value="GATASE"/>
</dbReference>
<organism evidence="3 4">
    <name type="scientific">Blastopirellula marina</name>
    <dbReference type="NCBI Taxonomy" id="124"/>
    <lineage>
        <taxon>Bacteria</taxon>
        <taxon>Pseudomonadati</taxon>
        <taxon>Planctomycetota</taxon>
        <taxon>Planctomycetia</taxon>
        <taxon>Pirellulales</taxon>
        <taxon>Pirellulaceae</taxon>
        <taxon>Blastopirellula</taxon>
    </lineage>
</organism>
<dbReference type="OrthoDB" id="9804328at2"/>
<evidence type="ECO:0000313" key="4">
    <source>
        <dbReference type="Proteomes" id="UP000240009"/>
    </source>
</evidence>
<dbReference type="PROSITE" id="PS51273">
    <property type="entry name" value="GATASE_TYPE_1"/>
    <property type="match status" value="1"/>
</dbReference>
<evidence type="ECO:0000256" key="1">
    <source>
        <dbReference type="ARBA" id="ARBA00022962"/>
    </source>
</evidence>
<keyword evidence="1" id="KW-0315">Glutamine amidotransferase</keyword>
<dbReference type="EMBL" id="PUIA01000030">
    <property type="protein sequence ID" value="PQO35279.1"/>
    <property type="molecule type" value="Genomic_DNA"/>
</dbReference>
<dbReference type="FunFam" id="3.40.50.880:FF:000003">
    <property type="entry name" value="Anthranilate synthase component II"/>
    <property type="match status" value="1"/>
</dbReference>
<dbReference type="GO" id="GO:0005829">
    <property type="term" value="C:cytosol"/>
    <property type="evidence" value="ECO:0007669"/>
    <property type="project" value="TreeGrafter"/>
</dbReference>
<dbReference type="SUPFAM" id="SSF52317">
    <property type="entry name" value="Class I glutamine amidotransferase-like"/>
    <property type="match status" value="1"/>
</dbReference>
<evidence type="ECO:0000313" key="3">
    <source>
        <dbReference type="EMBL" id="PQO35279.1"/>
    </source>
</evidence>
<dbReference type="InterPro" id="IPR006221">
    <property type="entry name" value="TrpG/PapA_dom"/>
</dbReference>
<dbReference type="PANTHER" id="PTHR43418:SF4">
    <property type="entry name" value="MULTIFUNCTIONAL TRYPTOPHAN BIOSYNTHESIS PROTEIN"/>
    <property type="match status" value="1"/>
</dbReference>
<dbReference type="RefSeq" id="WP_105352494.1">
    <property type="nucleotide sequence ID" value="NZ_PUIA01000030.1"/>
</dbReference>
<evidence type="ECO:0000259" key="2">
    <source>
        <dbReference type="Pfam" id="PF00117"/>
    </source>
</evidence>
<dbReference type="InterPro" id="IPR029062">
    <property type="entry name" value="Class_I_gatase-like"/>
</dbReference>
<feature type="domain" description="Glutamine amidotransferase" evidence="2">
    <location>
        <begin position="3"/>
        <end position="185"/>
    </location>
</feature>
<dbReference type="InterPro" id="IPR050472">
    <property type="entry name" value="Anth_synth/Amidotransfase"/>
</dbReference>
<dbReference type="AlphaFoldDB" id="A0A2S8FSX0"/>
<dbReference type="PANTHER" id="PTHR43418">
    <property type="entry name" value="MULTIFUNCTIONAL TRYPTOPHAN BIOSYNTHESIS PROTEIN-RELATED"/>
    <property type="match status" value="1"/>
</dbReference>